<evidence type="ECO:0000313" key="4">
    <source>
        <dbReference type="Proteomes" id="UP001500171"/>
    </source>
</evidence>
<name>A0ABP9N2G3_9GAMM</name>
<proteinExistence type="predicted"/>
<dbReference type="EMBL" id="BAABHY010000001">
    <property type="protein sequence ID" value="GAA5105990.1"/>
    <property type="molecule type" value="Genomic_DNA"/>
</dbReference>
<feature type="region of interest" description="Disordered" evidence="1">
    <location>
        <begin position="229"/>
        <end position="256"/>
    </location>
</feature>
<gene>
    <name evidence="3" type="ORF">GCM10023211_05300</name>
</gene>
<feature type="chain" id="PRO_5046689543" evidence="2">
    <location>
        <begin position="21"/>
        <end position="256"/>
    </location>
</feature>
<accession>A0ABP9N2G3</accession>
<sequence length="256" mass="29174">MIKKCSLLVCAVLTSHAALADSNSNVQSVIDAFTNCDNSFFYQLKSNQSDFNGITDLVVKDDIAYIPVEDVTQNDRNITFFEQPIEYRGLTITGYQNIYIETPFLGQYYYWGMVIDGSVDNVKASLNQLPWQQYNSSSYVASPKLFDRQVKNSGWQNNPYAIDGVIPRAFTVEKSLYLEPINEHQVHLVCSIQGDVNKDILYSIHPDMRYIDEHIDAVRQQKINAIKEQLQNQKHDDDASANPPPTDYNQTADKEI</sequence>
<feature type="signal peptide" evidence="2">
    <location>
        <begin position="1"/>
        <end position="20"/>
    </location>
</feature>
<evidence type="ECO:0000313" key="3">
    <source>
        <dbReference type="EMBL" id="GAA5105990.1"/>
    </source>
</evidence>
<protein>
    <submittedName>
        <fullName evidence="3">Uncharacterized protein</fullName>
    </submittedName>
</protein>
<keyword evidence="2" id="KW-0732">Signal</keyword>
<evidence type="ECO:0000256" key="1">
    <source>
        <dbReference type="SAM" id="MobiDB-lite"/>
    </source>
</evidence>
<feature type="compositionally biased region" description="Polar residues" evidence="1">
    <location>
        <begin position="247"/>
        <end position="256"/>
    </location>
</feature>
<keyword evidence="4" id="KW-1185">Reference proteome</keyword>
<reference evidence="4" key="1">
    <citation type="journal article" date="2019" name="Int. J. Syst. Evol. Microbiol.">
        <title>The Global Catalogue of Microorganisms (GCM) 10K type strain sequencing project: providing services to taxonomists for standard genome sequencing and annotation.</title>
        <authorList>
            <consortium name="The Broad Institute Genomics Platform"/>
            <consortium name="The Broad Institute Genome Sequencing Center for Infectious Disease"/>
            <person name="Wu L."/>
            <person name="Ma J."/>
        </authorList>
    </citation>
    <scope>NUCLEOTIDE SEQUENCE [LARGE SCALE GENOMIC DNA]</scope>
    <source>
        <strain evidence="4">JCM 18050</strain>
    </source>
</reference>
<dbReference type="RefSeq" id="WP_345488523.1">
    <property type="nucleotide sequence ID" value="NZ_BAABHY010000001.1"/>
</dbReference>
<dbReference type="Proteomes" id="UP001500171">
    <property type="component" value="Unassembled WGS sequence"/>
</dbReference>
<organism evidence="3 4">
    <name type="scientific">Orbus sasakiae</name>
    <dbReference type="NCBI Taxonomy" id="1078475"/>
    <lineage>
        <taxon>Bacteria</taxon>
        <taxon>Pseudomonadati</taxon>
        <taxon>Pseudomonadota</taxon>
        <taxon>Gammaproteobacteria</taxon>
        <taxon>Orbales</taxon>
        <taxon>Orbaceae</taxon>
        <taxon>Orbus</taxon>
    </lineage>
</organism>
<evidence type="ECO:0000256" key="2">
    <source>
        <dbReference type="SAM" id="SignalP"/>
    </source>
</evidence>
<comment type="caution">
    <text evidence="3">The sequence shown here is derived from an EMBL/GenBank/DDBJ whole genome shotgun (WGS) entry which is preliminary data.</text>
</comment>